<comment type="caution">
    <text evidence="1">The sequence shown here is derived from an EMBL/GenBank/DDBJ whole genome shotgun (WGS) entry which is preliminary data.</text>
</comment>
<name>A0ABQ6TL55_9BACT</name>
<dbReference type="Pfam" id="PF04404">
    <property type="entry name" value="ERF"/>
    <property type="match status" value="1"/>
</dbReference>
<dbReference type="Proteomes" id="UP000798046">
    <property type="component" value="Unassembled WGS sequence"/>
</dbReference>
<organism evidence="1 2">
    <name type="scientific">Oryzomonas sagensis</name>
    <dbReference type="NCBI Taxonomy" id="2603857"/>
    <lineage>
        <taxon>Bacteria</taxon>
        <taxon>Pseudomonadati</taxon>
        <taxon>Thermodesulfobacteriota</taxon>
        <taxon>Desulfuromonadia</taxon>
        <taxon>Geobacterales</taxon>
        <taxon>Geobacteraceae</taxon>
        <taxon>Oryzomonas</taxon>
    </lineage>
</organism>
<protein>
    <submittedName>
        <fullName evidence="1">Single-stranded DNA-binding protein</fullName>
    </submittedName>
</protein>
<gene>
    <name evidence="1" type="ORF">F6V30_14115</name>
</gene>
<keyword evidence="1" id="KW-0238">DNA-binding</keyword>
<dbReference type="GO" id="GO:0003677">
    <property type="term" value="F:DNA binding"/>
    <property type="evidence" value="ECO:0007669"/>
    <property type="project" value="UniProtKB-KW"/>
</dbReference>
<keyword evidence="2" id="KW-1185">Reference proteome</keyword>
<reference evidence="1 2" key="1">
    <citation type="journal article" date="2020" name="Microorganisms">
        <title>Description of Three Novel Members in the Family Geobacteraceae, Oryzomonas japonicum gen. nov., sp. nov., Oryzomonas sagensis sp. nov., and Oryzomonas ruber sp. nov.</title>
        <authorList>
            <person name="Xu Z."/>
            <person name="Masuda Y."/>
            <person name="Hayakawa C."/>
            <person name="Ushijima N."/>
            <person name="Kawano K."/>
            <person name="Shiratori Y."/>
            <person name="Senoo K."/>
            <person name="Itoh H."/>
        </authorList>
    </citation>
    <scope>NUCLEOTIDE SEQUENCE [LARGE SCALE GENOMIC DNA]</scope>
    <source>
        <strain evidence="1 2">Red100</strain>
    </source>
</reference>
<accession>A0ABQ6TL55</accession>
<evidence type="ECO:0000313" key="1">
    <source>
        <dbReference type="EMBL" id="KAB0668968.1"/>
    </source>
</evidence>
<dbReference type="EMBL" id="VZRA01000004">
    <property type="protein sequence ID" value="KAB0668968.1"/>
    <property type="molecule type" value="Genomic_DNA"/>
</dbReference>
<dbReference type="InterPro" id="IPR007499">
    <property type="entry name" value="ERF_bacteria_virus"/>
</dbReference>
<evidence type="ECO:0000313" key="2">
    <source>
        <dbReference type="Proteomes" id="UP000798046"/>
    </source>
</evidence>
<dbReference type="RefSeq" id="WP_151157603.1">
    <property type="nucleotide sequence ID" value="NZ_VZRA01000004.1"/>
</dbReference>
<sequence>MDNEITTIPAASITPMDLIVRAQHSNASIDQMQQLFDLQLRYEANEARKAYNDAMANFREKAPAIAKTRTGHNIKYAGLSESIEAIQPLLSQFGLSHQWKTRQDGNLITVECTVTHRMGHSESTSLSSSPDTSGSKNAIQAIGSTVSYLERYTLYAILGLSSRDMDDDGNGAGKKDDAPIITEAQASDLLTLIENVGADVAKFCVYWKIDAVKYLPAAKFASAVKMLEKKRGA</sequence>
<proteinExistence type="predicted"/>